<dbReference type="PANTHER" id="PTHR33977">
    <property type="entry name" value="ZINC ION BINDING PROTEIN"/>
    <property type="match status" value="1"/>
</dbReference>
<keyword evidence="5" id="KW-1185">Reference proteome</keyword>
<proteinExistence type="predicted"/>
<keyword evidence="1" id="KW-0479">Metal-binding</keyword>
<keyword evidence="1" id="KW-0863">Zinc-finger</keyword>
<name>A0AAN9KC79_CANGL</name>
<evidence type="ECO:0000259" key="3">
    <source>
        <dbReference type="PROSITE" id="PS50966"/>
    </source>
</evidence>
<evidence type="ECO:0000256" key="1">
    <source>
        <dbReference type="PROSITE-ProRule" id="PRU00325"/>
    </source>
</evidence>
<evidence type="ECO:0000313" key="5">
    <source>
        <dbReference type="Proteomes" id="UP001367508"/>
    </source>
</evidence>
<comment type="caution">
    <text evidence="4">The sequence shown here is derived from an EMBL/GenBank/DDBJ whole genome shotgun (WGS) entry which is preliminary data.</text>
</comment>
<sequence>MLFQGVLFWASAILFFEPVILSGGTSKFFCLLARNFGLFCCTLADMTIVESVGKIPLQDPPEEEFCAADLTWTKFGNAEHHDEVALIPYDRVDAFIIGECSNVECPTRFHIERGRKRTIGSLKEYKDDEYLEYRLYWCSFGPENYGEGGGILPSRRYRLNTRNRAARPQSMRGCTCHFVVKRLYARPSLALIIYNERRHINKSGFVCHGPLDRDAIGPGAKKIPYICNEIQQQTMSMIYLGIPEENILEKHIEGIQRYCGSDAKVNSVASQYVHKLGMIIKRSTHELDLDDQASIRMWVERNRKSVFFHQDTSESDPFILGVQTEWQLQQMIRFGHRNVVAADSTFGVKRLKYPLFTLLVFDSRQHALPVAWVITRSFAKPDVSKWLKALIDRARNVEPGWKVSGFLIDDAAAEIDLLRDIFCCPVLFSLWRVRRSWLRNIVKKCSNTEVQREMFKRLGTVVHSIWGGINPSLALEQFMLDFVDQTAFMEYFKASWVPKLEMWLSTMRDFPLASQEASGALEAYHVKLKAKLFDDSHLGALQRVDWLVHKLTTELHSSYWLDRYADESDSFQNVKEKYIASTSWHRALQIPNSAVTLDGKDHLFAKVVSQKDSSVTRLVWNPGSEFAFCDCSWSMQGNLCKHVIKVNMTCENLQGYQPSMSFRSFEEVLMDLWRKPMDDSFALDLSLAWTHQMLDQIQKLVELNDSTDIGAVVNNMPLKWVSKKGRTYIGKPSSTLALPHGSGNTKSVVVHKKNRKRKRLSRLR</sequence>
<reference evidence="4 5" key="1">
    <citation type="submission" date="2024-01" db="EMBL/GenBank/DDBJ databases">
        <title>The genomes of 5 underutilized Papilionoideae crops provide insights into root nodulation and disease resistanc.</title>
        <authorList>
            <person name="Jiang F."/>
        </authorList>
    </citation>
    <scope>NUCLEOTIDE SEQUENCE [LARGE SCALE GENOMIC DNA]</scope>
    <source>
        <strain evidence="4">LVBAO_FW01</strain>
        <tissue evidence="4">Leaves</tissue>
    </source>
</reference>
<dbReference type="PROSITE" id="PS50966">
    <property type="entry name" value="ZF_SWIM"/>
    <property type="match status" value="1"/>
</dbReference>
<evidence type="ECO:0000256" key="2">
    <source>
        <dbReference type="SAM" id="MobiDB-lite"/>
    </source>
</evidence>
<dbReference type="InterPro" id="IPR007527">
    <property type="entry name" value="Znf_SWIM"/>
</dbReference>
<dbReference type="Proteomes" id="UP001367508">
    <property type="component" value="Unassembled WGS sequence"/>
</dbReference>
<accession>A0AAN9KC79</accession>
<dbReference type="AlphaFoldDB" id="A0AAN9KC79"/>
<feature type="compositionally biased region" description="Basic residues" evidence="2">
    <location>
        <begin position="749"/>
        <end position="764"/>
    </location>
</feature>
<feature type="region of interest" description="Disordered" evidence="2">
    <location>
        <begin position="733"/>
        <end position="764"/>
    </location>
</feature>
<feature type="domain" description="SWIM-type" evidence="3">
    <location>
        <begin position="614"/>
        <end position="651"/>
    </location>
</feature>
<dbReference type="PANTHER" id="PTHR33977:SF2">
    <property type="entry name" value="OS09G0309100 PROTEIN"/>
    <property type="match status" value="1"/>
</dbReference>
<gene>
    <name evidence="4" type="ORF">VNO77_39188</name>
</gene>
<organism evidence="4 5">
    <name type="scientific">Canavalia gladiata</name>
    <name type="common">Sword bean</name>
    <name type="synonym">Dolichos gladiatus</name>
    <dbReference type="NCBI Taxonomy" id="3824"/>
    <lineage>
        <taxon>Eukaryota</taxon>
        <taxon>Viridiplantae</taxon>
        <taxon>Streptophyta</taxon>
        <taxon>Embryophyta</taxon>
        <taxon>Tracheophyta</taxon>
        <taxon>Spermatophyta</taxon>
        <taxon>Magnoliopsida</taxon>
        <taxon>eudicotyledons</taxon>
        <taxon>Gunneridae</taxon>
        <taxon>Pentapetalae</taxon>
        <taxon>rosids</taxon>
        <taxon>fabids</taxon>
        <taxon>Fabales</taxon>
        <taxon>Fabaceae</taxon>
        <taxon>Papilionoideae</taxon>
        <taxon>50 kb inversion clade</taxon>
        <taxon>NPAAA clade</taxon>
        <taxon>indigoferoid/millettioid clade</taxon>
        <taxon>Phaseoleae</taxon>
        <taxon>Canavalia</taxon>
    </lineage>
</organism>
<protein>
    <recommendedName>
        <fullName evidence="3">SWIM-type domain-containing protein</fullName>
    </recommendedName>
</protein>
<dbReference type="EMBL" id="JAYMYQ010000009">
    <property type="protein sequence ID" value="KAK7313981.1"/>
    <property type="molecule type" value="Genomic_DNA"/>
</dbReference>
<evidence type="ECO:0000313" key="4">
    <source>
        <dbReference type="EMBL" id="KAK7313981.1"/>
    </source>
</evidence>
<dbReference type="GO" id="GO:0008270">
    <property type="term" value="F:zinc ion binding"/>
    <property type="evidence" value="ECO:0007669"/>
    <property type="project" value="UniProtKB-KW"/>
</dbReference>
<keyword evidence="1" id="KW-0862">Zinc</keyword>
<dbReference type="Pfam" id="PF04434">
    <property type="entry name" value="SWIM"/>
    <property type="match status" value="1"/>
</dbReference>